<sequence>MTAKKNCISQGTIPEAWHFMAVGSIFKWRNPRENAKDKSASPSFNAMREAFLFPPFQFYAVLSPCMQPISWLAVVAGNPTQEMWKW</sequence>
<dbReference type="Proteomes" id="UP000281647">
    <property type="component" value="Unassembled WGS sequence"/>
</dbReference>
<dbReference type="EMBL" id="RKST01000008">
    <property type="protein sequence ID" value="RUM97997.1"/>
    <property type="molecule type" value="Genomic_DNA"/>
</dbReference>
<dbReference type="AlphaFoldDB" id="A0A432V763"/>
<reference evidence="1 2" key="1">
    <citation type="submission" date="2018-11" db="EMBL/GenBank/DDBJ databases">
        <title>Pseudaminobacter arsenicus sp. nov., an arsenic-resistant bacterium isolated from arsenic-rich aquifers.</title>
        <authorList>
            <person name="Mu Y."/>
        </authorList>
    </citation>
    <scope>NUCLEOTIDE SEQUENCE [LARGE SCALE GENOMIC DNA]</scope>
    <source>
        <strain evidence="1 2">CB3</strain>
    </source>
</reference>
<evidence type="ECO:0000313" key="1">
    <source>
        <dbReference type="EMBL" id="RUM97997.1"/>
    </source>
</evidence>
<organism evidence="1 2">
    <name type="scientific">Borborobacter arsenicus</name>
    <dbReference type="NCBI Taxonomy" id="1851146"/>
    <lineage>
        <taxon>Bacteria</taxon>
        <taxon>Pseudomonadati</taxon>
        <taxon>Pseudomonadota</taxon>
        <taxon>Alphaproteobacteria</taxon>
        <taxon>Hyphomicrobiales</taxon>
        <taxon>Phyllobacteriaceae</taxon>
        <taxon>Borborobacter</taxon>
    </lineage>
</organism>
<gene>
    <name evidence="1" type="ORF">EET67_10315</name>
</gene>
<proteinExistence type="predicted"/>
<evidence type="ECO:0000313" key="2">
    <source>
        <dbReference type="Proteomes" id="UP000281647"/>
    </source>
</evidence>
<comment type="caution">
    <text evidence="1">The sequence shown here is derived from an EMBL/GenBank/DDBJ whole genome shotgun (WGS) entry which is preliminary data.</text>
</comment>
<name>A0A432V763_9HYPH</name>
<keyword evidence="2" id="KW-1185">Reference proteome</keyword>
<accession>A0A432V763</accession>
<protein>
    <submittedName>
        <fullName evidence="1">Uncharacterized protein</fullName>
    </submittedName>
</protein>